<dbReference type="NCBIfam" id="NF005625">
    <property type="entry name" value="PRK07375.2-4"/>
    <property type="match status" value="1"/>
</dbReference>
<dbReference type="AlphaFoldDB" id="A0A1I2V7U4"/>
<dbReference type="Proteomes" id="UP000199065">
    <property type="component" value="Unassembled WGS sequence"/>
</dbReference>
<keyword evidence="3" id="KW-1003">Cell membrane</keyword>
<organism evidence="9 10">
    <name type="scientific">Corynebacterium spheniscorum</name>
    <dbReference type="NCBI Taxonomy" id="185761"/>
    <lineage>
        <taxon>Bacteria</taxon>
        <taxon>Bacillati</taxon>
        <taxon>Actinomycetota</taxon>
        <taxon>Actinomycetes</taxon>
        <taxon>Mycobacteriales</taxon>
        <taxon>Corynebacteriaceae</taxon>
        <taxon>Corynebacterium</taxon>
    </lineage>
</organism>
<comment type="subcellular location">
    <subcellularLocation>
        <location evidence="1">Cell membrane</location>
        <topology evidence="1">Multi-pass membrane protein</topology>
    </subcellularLocation>
</comment>
<feature type="region of interest" description="Disordered" evidence="7">
    <location>
        <begin position="115"/>
        <end position="165"/>
    </location>
</feature>
<accession>A0A1I2V7U4</accession>
<sequence>MIMALTIAVLAGGGVYMVLQRGMVRIVFGMSLISHAANLIILASGIGAWRGEPFGDGRTDLADAADPLPQAFVLTAIVISMATTAFMLALAALGRNDDTRVEDAVEEDPQHILSLKAEHGADGRTPAAVARGDKPKKKAKGAKQKASKQKASKSKSGQKVKDNHE</sequence>
<evidence type="ECO:0000256" key="1">
    <source>
        <dbReference type="ARBA" id="ARBA00004651"/>
    </source>
</evidence>
<keyword evidence="10" id="KW-1185">Reference proteome</keyword>
<dbReference type="Pfam" id="PF00420">
    <property type="entry name" value="Oxidored_q2"/>
    <property type="match status" value="1"/>
</dbReference>
<evidence type="ECO:0000256" key="5">
    <source>
        <dbReference type="ARBA" id="ARBA00022989"/>
    </source>
</evidence>
<protein>
    <submittedName>
        <fullName evidence="9">Multisubunit sodium/proton antiporter, MrpC subunit</fullName>
    </submittedName>
</protein>
<gene>
    <name evidence="9" type="ORF">SAMN05660282_02156</name>
</gene>
<evidence type="ECO:0000313" key="10">
    <source>
        <dbReference type="Proteomes" id="UP000199065"/>
    </source>
</evidence>
<keyword evidence="4 8" id="KW-0812">Transmembrane</keyword>
<dbReference type="InterPro" id="IPR050601">
    <property type="entry name" value="CPA3_antiporter_subunitC"/>
</dbReference>
<evidence type="ECO:0000256" key="7">
    <source>
        <dbReference type="SAM" id="MobiDB-lite"/>
    </source>
</evidence>
<feature type="compositionally biased region" description="Basic residues" evidence="7">
    <location>
        <begin position="134"/>
        <end position="158"/>
    </location>
</feature>
<keyword evidence="5 8" id="KW-1133">Transmembrane helix</keyword>
<feature type="transmembrane region" description="Helical" evidence="8">
    <location>
        <begin position="26"/>
        <end position="51"/>
    </location>
</feature>
<reference evidence="9 10" key="1">
    <citation type="submission" date="2016-10" db="EMBL/GenBank/DDBJ databases">
        <authorList>
            <person name="de Groot N.N."/>
        </authorList>
    </citation>
    <scope>NUCLEOTIDE SEQUENCE [LARGE SCALE GENOMIC DNA]</scope>
    <source>
        <strain>J11</strain>
        <strain evidence="10">PG 39</strain>
    </source>
</reference>
<dbReference type="InterPro" id="IPR039428">
    <property type="entry name" value="NUOK/Mnh_C1-like"/>
</dbReference>
<dbReference type="PANTHER" id="PTHR34583">
    <property type="entry name" value="ANTIPORTER SUBUNIT MNHC2-RELATED"/>
    <property type="match status" value="1"/>
</dbReference>
<dbReference type="PANTHER" id="PTHR34583:SF2">
    <property type="entry name" value="ANTIPORTER SUBUNIT MNHC2-RELATED"/>
    <property type="match status" value="1"/>
</dbReference>
<keyword evidence="6 8" id="KW-0472">Membrane</keyword>
<name>A0A1I2V7U4_9CORY</name>
<dbReference type="RefSeq" id="WP_092287219.1">
    <property type="nucleotide sequence ID" value="NZ_FOPJ01000019.1"/>
</dbReference>
<dbReference type="Gene3D" id="1.10.287.3510">
    <property type="match status" value="1"/>
</dbReference>
<comment type="similarity">
    <text evidence="2">Belongs to the CPA3 antiporters (TC 2.A.63) subunit C family.</text>
</comment>
<dbReference type="NCBIfam" id="NF005622">
    <property type="entry name" value="PRK07375.2-1"/>
    <property type="match status" value="1"/>
</dbReference>
<evidence type="ECO:0000256" key="2">
    <source>
        <dbReference type="ARBA" id="ARBA00010388"/>
    </source>
</evidence>
<dbReference type="STRING" id="185761.SAMN05660282_02156"/>
<evidence type="ECO:0000256" key="8">
    <source>
        <dbReference type="SAM" id="Phobius"/>
    </source>
</evidence>
<dbReference type="GO" id="GO:0005886">
    <property type="term" value="C:plasma membrane"/>
    <property type="evidence" value="ECO:0007669"/>
    <property type="project" value="UniProtKB-SubCell"/>
</dbReference>
<evidence type="ECO:0000256" key="6">
    <source>
        <dbReference type="ARBA" id="ARBA00023136"/>
    </source>
</evidence>
<evidence type="ECO:0000256" key="3">
    <source>
        <dbReference type="ARBA" id="ARBA00022475"/>
    </source>
</evidence>
<proteinExistence type="inferred from homology"/>
<dbReference type="OrthoDB" id="9799219at2"/>
<evidence type="ECO:0000313" key="9">
    <source>
        <dbReference type="EMBL" id="SFG85332.1"/>
    </source>
</evidence>
<evidence type="ECO:0000256" key="4">
    <source>
        <dbReference type="ARBA" id="ARBA00022692"/>
    </source>
</evidence>
<feature type="transmembrane region" description="Helical" evidence="8">
    <location>
        <begin position="71"/>
        <end position="93"/>
    </location>
</feature>
<dbReference type="EMBL" id="FOPJ01000019">
    <property type="protein sequence ID" value="SFG85332.1"/>
    <property type="molecule type" value="Genomic_DNA"/>
</dbReference>